<name>A0A0B7KS02_BIOOC</name>
<proteinExistence type="predicted"/>
<evidence type="ECO:0000313" key="2">
    <source>
        <dbReference type="EMBL" id="CEO57636.1"/>
    </source>
</evidence>
<sequence length="76" mass="8901">MAHNLELETGLQQTKPGARRKGIKRVHTVPGTVGSTNQQWANPGHHDRLYHLQEEESQMKYFYYTLPMLARWNHDT</sequence>
<organism evidence="2">
    <name type="scientific">Bionectria ochroleuca</name>
    <name type="common">Gliocladium roseum</name>
    <dbReference type="NCBI Taxonomy" id="29856"/>
    <lineage>
        <taxon>Eukaryota</taxon>
        <taxon>Fungi</taxon>
        <taxon>Dikarya</taxon>
        <taxon>Ascomycota</taxon>
        <taxon>Pezizomycotina</taxon>
        <taxon>Sordariomycetes</taxon>
        <taxon>Hypocreomycetidae</taxon>
        <taxon>Hypocreales</taxon>
        <taxon>Bionectriaceae</taxon>
        <taxon>Clonostachys</taxon>
    </lineage>
</organism>
<accession>A0A0B7KS02</accession>
<reference evidence="2" key="1">
    <citation type="submission" date="2015-01" db="EMBL/GenBank/DDBJ databases">
        <authorList>
            <person name="Durling Mikael"/>
        </authorList>
    </citation>
    <scope>NUCLEOTIDE SEQUENCE</scope>
</reference>
<protein>
    <submittedName>
        <fullName evidence="2">Uncharacterized protein</fullName>
    </submittedName>
</protein>
<dbReference type="AlphaFoldDB" id="A0A0B7KS02"/>
<dbReference type="EMBL" id="CDPU01000118">
    <property type="protein sequence ID" value="CEO57636.1"/>
    <property type="molecule type" value="Genomic_DNA"/>
</dbReference>
<gene>
    <name evidence="2" type="ORF">BN869_000013694_1</name>
</gene>
<feature type="region of interest" description="Disordered" evidence="1">
    <location>
        <begin position="1"/>
        <end position="23"/>
    </location>
</feature>
<evidence type="ECO:0000256" key="1">
    <source>
        <dbReference type="SAM" id="MobiDB-lite"/>
    </source>
</evidence>